<dbReference type="Proteomes" id="UP000812440">
    <property type="component" value="Chromosome 1"/>
</dbReference>
<evidence type="ECO:0000259" key="24">
    <source>
        <dbReference type="PROSITE" id="PS50966"/>
    </source>
</evidence>
<evidence type="ECO:0000256" key="16">
    <source>
        <dbReference type="ARBA" id="ARBA00023246"/>
    </source>
</evidence>
<keyword evidence="21" id="KW-0863">Zinc-finger</keyword>
<evidence type="ECO:0000313" key="26">
    <source>
        <dbReference type="Proteomes" id="UP000812440"/>
    </source>
</evidence>
<dbReference type="GO" id="GO:0005886">
    <property type="term" value="C:plasma membrane"/>
    <property type="evidence" value="ECO:0007669"/>
    <property type="project" value="UniProtKB-SubCell"/>
</dbReference>
<keyword evidence="7" id="KW-0037">Angiogenesis</keyword>
<feature type="transmembrane region" description="Helical" evidence="22">
    <location>
        <begin position="7"/>
        <end position="24"/>
    </location>
</feature>
<dbReference type="PANTHER" id="PTHR10740">
    <property type="entry name" value="TRANSFORMING GROWTH FACTOR ALPHA"/>
    <property type="match status" value="1"/>
</dbReference>
<dbReference type="PRINTS" id="PR00009">
    <property type="entry name" value="EGFTGF"/>
</dbReference>
<keyword evidence="11 22" id="KW-1133">Transmembrane helix</keyword>
<dbReference type="FunFam" id="2.10.25.10:FF:000320">
    <property type="entry name" value="Proepiregulin"/>
    <property type="match status" value="1"/>
</dbReference>
<evidence type="ECO:0000256" key="7">
    <source>
        <dbReference type="ARBA" id="ARBA00022657"/>
    </source>
</evidence>
<sequence length="157" mass="17948">MDSYRKVYSVLMGLFGILVIQAVYGTTVVPLCKSEESIDNCTTAMVQTSESPRVASVKITRCQMEMEHFCWNGQCMYLVELDEHYCRCEKGYSGIRCAHAELVIQPVNQEYLAVTIFLSFLLLLAIAVSSFFAYKWYRSKHIGQPSNEYKEVNTLNL</sequence>
<dbReference type="InterPro" id="IPR007527">
    <property type="entry name" value="Znf_SWIM"/>
</dbReference>
<evidence type="ECO:0000259" key="23">
    <source>
        <dbReference type="PROSITE" id="PS50026"/>
    </source>
</evidence>
<feature type="disulfide bond" evidence="20">
    <location>
        <begin position="88"/>
        <end position="97"/>
    </location>
</feature>
<evidence type="ECO:0000256" key="20">
    <source>
        <dbReference type="PROSITE-ProRule" id="PRU00076"/>
    </source>
</evidence>
<keyword evidence="12" id="KW-0339">Growth factor</keyword>
<dbReference type="InterPro" id="IPR000742">
    <property type="entry name" value="EGF"/>
</dbReference>
<evidence type="ECO:0000256" key="10">
    <source>
        <dbReference type="ARBA" id="ARBA00022782"/>
    </source>
</evidence>
<dbReference type="GO" id="GO:0051240">
    <property type="term" value="P:positive regulation of multicellular organismal process"/>
    <property type="evidence" value="ECO:0007669"/>
    <property type="project" value="UniProtKB-ARBA"/>
</dbReference>
<dbReference type="PROSITE" id="PS01186">
    <property type="entry name" value="EGF_2"/>
    <property type="match status" value="1"/>
</dbReference>
<dbReference type="OrthoDB" id="6133584at2759"/>
<evidence type="ECO:0000256" key="21">
    <source>
        <dbReference type="PROSITE-ProRule" id="PRU00325"/>
    </source>
</evidence>
<keyword evidence="4" id="KW-1003">Cell membrane</keyword>
<keyword evidence="3" id="KW-0217">Developmental protein</keyword>
<evidence type="ECO:0000256" key="2">
    <source>
        <dbReference type="ARBA" id="ARBA00004251"/>
    </source>
</evidence>
<dbReference type="AlphaFoldDB" id="A0A8T2KC37"/>
<dbReference type="GO" id="GO:0007173">
    <property type="term" value="P:epidermal growth factor receptor signaling pathway"/>
    <property type="evidence" value="ECO:0007669"/>
    <property type="project" value="UniProtKB-ARBA"/>
</dbReference>
<dbReference type="GO" id="GO:0051781">
    <property type="term" value="P:positive regulation of cell division"/>
    <property type="evidence" value="ECO:0007669"/>
    <property type="project" value="UniProtKB-KW"/>
</dbReference>
<reference evidence="25" key="1">
    <citation type="thesis" date="2020" institute="ProQuest LLC" country="789 East Eisenhower Parkway, Ann Arbor, MI, USA">
        <title>Comparative Genomics and Chromosome Evolution.</title>
        <authorList>
            <person name="Mudd A.B."/>
        </authorList>
    </citation>
    <scope>NUCLEOTIDE SEQUENCE</scope>
    <source>
        <strain evidence="25">Female2</strain>
        <tissue evidence="25">Blood</tissue>
    </source>
</reference>
<keyword evidence="21" id="KW-0862">Zinc</keyword>
<dbReference type="PROSITE" id="PS00022">
    <property type="entry name" value="EGF_1"/>
    <property type="match status" value="1"/>
</dbReference>
<dbReference type="GO" id="GO:0008083">
    <property type="term" value="F:growth factor activity"/>
    <property type="evidence" value="ECO:0007669"/>
    <property type="project" value="UniProtKB-KW"/>
</dbReference>
<evidence type="ECO:0000256" key="12">
    <source>
        <dbReference type="ARBA" id="ARBA00023030"/>
    </source>
</evidence>
<keyword evidence="8 22" id="KW-0812">Transmembrane</keyword>
<dbReference type="GO" id="GO:0005154">
    <property type="term" value="F:epidermal growth factor receptor binding"/>
    <property type="evidence" value="ECO:0007669"/>
    <property type="project" value="TreeGrafter"/>
</dbReference>
<evidence type="ECO:0000256" key="9">
    <source>
        <dbReference type="ARBA" id="ARBA00022729"/>
    </source>
</evidence>
<comment type="caution">
    <text evidence="20">Lacks conserved residue(s) required for the propagation of feature annotation.</text>
</comment>
<comment type="subunit">
    <text evidence="18">Interacts with EGFR and ERBB4.</text>
</comment>
<evidence type="ECO:0000256" key="8">
    <source>
        <dbReference type="ARBA" id="ARBA00022692"/>
    </source>
</evidence>
<keyword evidence="9" id="KW-0732">Signal</keyword>
<keyword evidence="26" id="KW-1185">Reference proteome</keyword>
<dbReference type="GO" id="GO:0030154">
    <property type="term" value="P:cell differentiation"/>
    <property type="evidence" value="ECO:0007669"/>
    <property type="project" value="UniProtKB-KW"/>
</dbReference>
<evidence type="ECO:0000256" key="15">
    <source>
        <dbReference type="ARBA" id="ARBA00023180"/>
    </source>
</evidence>
<keyword evidence="5" id="KW-0964">Secreted</keyword>
<dbReference type="GO" id="GO:0045740">
    <property type="term" value="P:positive regulation of DNA replication"/>
    <property type="evidence" value="ECO:0007669"/>
    <property type="project" value="UniProtKB-ARBA"/>
</dbReference>
<evidence type="ECO:0000256" key="4">
    <source>
        <dbReference type="ARBA" id="ARBA00022475"/>
    </source>
</evidence>
<proteinExistence type="predicted"/>
<evidence type="ECO:0000256" key="19">
    <source>
        <dbReference type="ARBA" id="ARBA00069823"/>
    </source>
</evidence>
<feature type="domain" description="SWIM-type" evidence="24">
    <location>
        <begin position="77"/>
        <end position="108"/>
    </location>
</feature>
<organism evidence="25 26">
    <name type="scientific">Hymenochirus boettgeri</name>
    <name type="common">Congo dwarf clawed frog</name>
    <dbReference type="NCBI Taxonomy" id="247094"/>
    <lineage>
        <taxon>Eukaryota</taxon>
        <taxon>Metazoa</taxon>
        <taxon>Chordata</taxon>
        <taxon>Craniata</taxon>
        <taxon>Vertebrata</taxon>
        <taxon>Euteleostomi</taxon>
        <taxon>Amphibia</taxon>
        <taxon>Batrachia</taxon>
        <taxon>Anura</taxon>
        <taxon>Pipoidea</taxon>
        <taxon>Pipidae</taxon>
        <taxon>Pipinae</taxon>
        <taxon>Hymenochirus</taxon>
    </lineage>
</organism>
<dbReference type="EMBL" id="JAACNH010000001">
    <property type="protein sequence ID" value="KAG8454228.1"/>
    <property type="molecule type" value="Genomic_DNA"/>
</dbReference>
<evidence type="ECO:0000256" key="18">
    <source>
        <dbReference type="ARBA" id="ARBA00063711"/>
    </source>
</evidence>
<protein>
    <recommendedName>
        <fullName evidence="19">Proepiregulin</fullName>
    </recommendedName>
</protein>
<dbReference type="GO" id="GO:0008270">
    <property type="term" value="F:zinc ion binding"/>
    <property type="evidence" value="ECO:0007669"/>
    <property type="project" value="UniProtKB-KW"/>
</dbReference>
<evidence type="ECO:0000256" key="14">
    <source>
        <dbReference type="ARBA" id="ARBA00023157"/>
    </source>
</evidence>
<keyword evidence="15" id="KW-0325">Glycoprotein</keyword>
<evidence type="ECO:0000313" key="25">
    <source>
        <dbReference type="EMBL" id="KAG8454228.1"/>
    </source>
</evidence>
<keyword evidence="14 20" id="KW-1015">Disulfide bond</keyword>
<dbReference type="GO" id="GO:0001525">
    <property type="term" value="P:angiogenesis"/>
    <property type="evidence" value="ECO:0007669"/>
    <property type="project" value="UniProtKB-KW"/>
</dbReference>
<dbReference type="GO" id="GO:0005615">
    <property type="term" value="C:extracellular space"/>
    <property type="evidence" value="ECO:0007669"/>
    <property type="project" value="TreeGrafter"/>
</dbReference>
<dbReference type="GO" id="GO:0048513">
    <property type="term" value="P:animal organ development"/>
    <property type="evidence" value="ECO:0007669"/>
    <property type="project" value="UniProtKB-ARBA"/>
</dbReference>
<evidence type="ECO:0000256" key="13">
    <source>
        <dbReference type="ARBA" id="ARBA00023136"/>
    </source>
</evidence>
<keyword evidence="6 20" id="KW-0245">EGF-like domain</keyword>
<feature type="transmembrane region" description="Helical" evidence="22">
    <location>
        <begin position="111"/>
        <end position="134"/>
    </location>
</feature>
<gene>
    <name evidence="25" type="ORF">GDO86_000752</name>
</gene>
<dbReference type="GO" id="GO:0008284">
    <property type="term" value="P:positive regulation of cell population proliferation"/>
    <property type="evidence" value="ECO:0007669"/>
    <property type="project" value="TreeGrafter"/>
</dbReference>
<name>A0A8T2KC37_9PIPI</name>
<keyword evidence="13 22" id="KW-0472">Membrane</keyword>
<evidence type="ECO:0000256" key="3">
    <source>
        <dbReference type="ARBA" id="ARBA00022473"/>
    </source>
</evidence>
<keyword evidence="10" id="KW-0221">Differentiation</keyword>
<dbReference type="PROSITE" id="PS50026">
    <property type="entry name" value="EGF_3"/>
    <property type="match status" value="1"/>
</dbReference>
<dbReference type="PANTHER" id="PTHR10740:SF11">
    <property type="entry name" value="PROEPIREGULIN"/>
    <property type="match status" value="1"/>
</dbReference>
<evidence type="ECO:0000256" key="22">
    <source>
        <dbReference type="SAM" id="Phobius"/>
    </source>
</evidence>
<keyword evidence="21" id="KW-0479">Metal-binding</keyword>
<dbReference type="PROSITE" id="PS50966">
    <property type="entry name" value="ZF_SWIM"/>
    <property type="match status" value="1"/>
</dbReference>
<comment type="caution">
    <text evidence="25">The sequence shown here is derived from an EMBL/GenBank/DDBJ whole genome shotgun (WGS) entry which is preliminary data.</text>
</comment>
<evidence type="ECO:0000256" key="11">
    <source>
        <dbReference type="ARBA" id="ARBA00022989"/>
    </source>
</evidence>
<comment type="subcellular location">
    <subcellularLocation>
        <location evidence="2">Cell membrane</location>
        <topology evidence="2">Single-pass type I membrane protein</topology>
    </subcellularLocation>
    <subcellularLocation>
        <location evidence="1">Secreted</location>
        <location evidence="1">Extracellular space</location>
    </subcellularLocation>
</comment>
<evidence type="ECO:0000256" key="5">
    <source>
        <dbReference type="ARBA" id="ARBA00022525"/>
    </source>
</evidence>
<dbReference type="GO" id="GO:0045840">
    <property type="term" value="P:positive regulation of mitotic nuclear division"/>
    <property type="evidence" value="ECO:0007669"/>
    <property type="project" value="TreeGrafter"/>
</dbReference>
<accession>A0A8T2KC37</accession>
<comment type="function">
    <text evidence="17">Ligand of the EGF receptor/EGFR and ERBB4. Stimulates EGFR and ERBB4 tyrosine phosphorylation. Contributes to inflammation, wound healing, tissue repair, and oocyte maturation by regulating angiogenesis and vascular remodeling and by stimulating cell proliferation.</text>
</comment>
<dbReference type="Gene3D" id="2.10.25.10">
    <property type="entry name" value="Laminin"/>
    <property type="match status" value="1"/>
</dbReference>
<evidence type="ECO:0000256" key="17">
    <source>
        <dbReference type="ARBA" id="ARBA00053614"/>
    </source>
</evidence>
<keyword evidence="16" id="KW-0497">Mitogen</keyword>
<evidence type="ECO:0000256" key="6">
    <source>
        <dbReference type="ARBA" id="ARBA00022536"/>
    </source>
</evidence>
<dbReference type="SUPFAM" id="SSF57196">
    <property type="entry name" value="EGF/Laminin"/>
    <property type="match status" value="1"/>
</dbReference>
<feature type="domain" description="EGF-like" evidence="23">
    <location>
        <begin position="58"/>
        <end position="98"/>
    </location>
</feature>
<evidence type="ECO:0000256" key="1">
    <source>
        <dbReference type="ARBA" id="ARBA00004239"/>
    </source>
</evidence>